<proteinExistence type="predicted"/>
<reference evidence="2 3" key="1">
    <citation type="submission" date="2019-09" db="EMBL/GenBank/DDBJ databases">
        <title>Phylogeny of genus Pseudoclavibacter and closely related genus.</title>
        <authorList>
            <person name="Li Y."/>
        </authorList>
    </citation>
    <scope>NUCLEOTIDE SEQUENCE [LARGE SCALE GENOMIC DNA]</scope>
    <source>
        <strain evidence="2 3">DSM 23821</strain>
    </source>
</reference>
<sequence>MDELDPLIHVPSRLRIMTTLDELLDDGDRLTFPRLRELLGMTAGNLTTHLGRLEQAGYVVIEKGFSGRKPVTRIGLTLAGRLAFHTYREALLKLIGGAS</sequence>
<gene>
    <name evidence="2" type="ORF">F8O01_00545</name>
</gene>
<evidence type="ECO:0000313" key="2">
    <source>
        <dbReference type="EMBL" id="KAB1662473.1"/>
    </source>
</evidence>
<dbReference type="InterPro" id="IPR027395">
    <property type="entry name" value="WH_DNA-bd_dom"/>
</dbReference>
<dbReference type="Pfam" id="PF13601">
    <property type="entry name" value="HTH_34"/>
    <property type="match status" value="1"/>
</dbReference>
<dbReference type="AlphaFoldDB" id="A0A7J5C1Y3"/>
<evidence type="ECO:0000259" key="1">
    <source>
        <dbReference type="Pfam" id="PF13601"/>
    </source>
</evidence>
<dbReference type="SUPFAM" id="SSF46785">
    <property type="entry name" value="Winged helix' DNA-binding domain"/>
    <property type="match status" value="1"/>
</dbReference>
<dbReference type="PANTHER" id="PTHR37318">
    <property type="entry name" value="BSL7504 PROTEIN"/>
    <property type="match status" value="1"/>
</dbReference>
<accession>A0A7J5C1Y3</accession>
<organism evidence="2 3">
    <name type="scientific">Pseudoclavibacter chungangensis</name>
    <dbReference type="NCBI Taxonomy" id="587635"/>
    <lineage>
        <taxon>Bacteria</taxon>
        <taxon>Bacillati</taxon>
        <taxon>Actinomycetota</taxon>
        <taxon>Actinomycetes</taxon>
        <taxon>Micrococcales</taxon>
        <taxon>Microbacteriaceae</taxon>
        <taxon>Pseudoclavibacter</taxon>
    </lineage>
</organism>
<dbReference type="RefSeq" id="WP_158038905.1">
    <property type="nucleotide sequence ID" value="NZ_JACCFV010000001.1"/>
</dbReference>
<feature type="domain" description="Winged helix DNA-binding" evidence="1">
    <location>
        <begin position="13"/>
        <end position="95"/>
    </location>
</feature>
<dbReference type="Gene3D" id="1.10.10.10">
    <property type="entry name" value="Winged helix-like DNA-binding domain superfamily/Winged helix DNA-binding domain"/>
    <property type="match status" value="1"/>
</dbReference>
<keyword evidence="3" id="KW-1185">Reference proteome</keyword>
<dbReference type="InterPro" id="IPR036388">
    <property type="entry name" value="WH-like_DNA-bd_sf"/>
</dbReference>
<dbReference type="InterPro" id="IPR036390">
    <property type="entry name" value="WH_DNA-bd_sf"/>
</dbReference>
<dbReference type="PANTHER" id="PTHR37318:SF1">
    <property type="entry name" value="BSL7504 PROTEIN"/>
    <property type="match status" value="1"/>
</dbReference>
<dbReference type="EMBL" id="WBJZ01000001">
    <property type="protein sequence ID" value="KAB1662473.1"/>
    <property type="molecule type" value="Genomic_DNA"/>
</dbReference>
<comment type="caution">
    <text evidence="2">The sequence shown here is derived from an EMBL/GenBank/DDBJ whole genome shotgun (WGS) entry which is preliminary data.</text>
</comment>
<evidence type="ECO:0000313" key="3">
    <source>
        <dbReference type="Proteomes" id="UP000467240"/>
    </source>
</evidence>
<protein>
    <submittedName>
        <fullName evidence="2">Helix-turn-helix domain-containing protein</fullName>
    </submittedName>
</protein>
<dbReference type="OrthoDB" id="4952043at2"/>
<name>A0A7J5C1Y3_9MICO</name>
<dbReference type="Proteomes" id="UP000467240">
    <property type="component" value="Unassembled WGS sequence"/>
</dbReference>